<dbReference type="SUPFAM" id="SSF53474">
    <property type="entry name" value="alpha/beta-Hydrolases"/>
    <property type="match status" value="1"/>
</dbReference>
<dbReference type="Gene3D" id="3.40.50.1820">
    <property type="entry name" value="alpha/beta hydrolase"/>
    <property type="match status" value="1"/>
</dbReference>
<dbReference type="Proteomes" id="UP000677918">
    <property type="component" value="Unassembled WGS sequence"/>
</dbReference>
<reference evidence="1" key="1">
    <citation type="submission" date="2021-04" db="EMBL/GenBank/DDBJ databases">
        <title>Draft genome sequence of Xylanibacillus composti strain K13.</title>
        <authorList>
            <person name="Uke A."/>
            <person name="Chhe C."/>
            <person name="Baramee S."/>
            <person name="Kosugi A."/>
        </authorList>
    </citation>
    <scope>NUCLEOTIDE SEQUENCE</scope>
    <source>
        <strain evidence="1">K13</strain>
    </source>
</reference>
<name>A0A8J4H1B7_9BACL</name>
<dbReference type="RefSeq" id="WP_213410393.1">
    <property type="nucleotide sequence ID" value="NZ_BOVK01000006.1"/>
</dbReference>
<evidence type="ECO:0000313" key="1">
    <source>
        <dbReference type="EMBL" id="GIQ67765.1"/>
    </source>
</evidence>
<dbReference type="InterPro" id="IPR029058">
    <property type="entry name" value="AB_hydrolase_fold"/>
</dbReference>
<gene>
    <name evidence="1" type="ORF">XYCOK13_05890</name>
</gene>
<keyword evidence="2" id="KW-1185">Reference proteome</keyword>
<organism evidence="1 2">
    <name type="scientific">Xylanibacillus composti</name>
    <dbReference type="NCBI Taxonomy" id="1572762"/>
    <lineage>
        <taxon>Bacteria</taxon>
        <taxon>Bacillati</taxon>
        <taxon>Bacillota</taxon>
        <taxon>Bacilli</taxon>
        <taxon>Bacillales</taxon>
        <taxon>Paenibacillaceae</taxon>
        <taxon>Xylanibacillus</taxon>
    </lineage>
</organism>
<protein>
    <recommendedName>
        <fullName evidence="3">Fungal lipase-like domain-containing protein</fullName>
    </recommendedName>
</protein>
<comment type="caution">
    <text evidence="1">The sequence shown here is derived from an EMBL/GenBank/DDBJ whole genome shotgun (WGS) entry which is preliminary data.</text>
</comment>
<sequence length="245" mass="27220">MMTRSSTIVLITAAGFATAPGFLDPFRARLHESFVQLGYAVRSSSLLPYGDWQRSKPQQLWEIYHDLRLRPEAYTQSIGGNRLHHWLARAAAGASDDPHHYVMVGHSGGGVAVVHAAYMLMQAQKRVLGVVQIGTPKCSIAEELQARTLYVRGMFRSQVKRSKRWVVDPITRMGGWGASIASPNRRVNPPGTIIDIPLIGGHPDYFRQTAPYVRDGVGSNETVTYRTVWSWITARLAAEAEHDKA</sequence>
<dbReference type="AlphaFoldDB" id="A0A8J4H1B7"/>
<evidence type="ECO:0008006" key="3">
    <source>
        <dbReference type="Google" id="ProtNLM"/>
    </source>
</evidence>
<proteinExistence type="predicted"/>
<dbReference type="EMBL" id="BOVK01000006">
    <property type="protein sequence ID" value="GIQ67765.1"/>
    <property type="molecule type" value="Genomic_DNA"/>
</dbReference>
<evidence type="ECO:0000313" key="2">
    <source>
        <dbReference type="Proteomes" id="UP000677918"/>
    </source>
</evidence>
<accession>A0A8J4H1B7</accession>